<dbReference type="SUPFAM" id="SSF81383">
    <property type="entry name" value="F-box domain"/>
    <property type="match status" value="1"/>
</dbReference>
<feature type="compositionally biased region" description="Basic and acidic residues" evidence="1">
    <location>
        <begin position="335"/>
        <end position="349"/>
    </location>
</feature>
<name>A0A423XHZ0_9PEZI</name>
<organism evidence="3 4">
    <name type="scientific">Cytospora leucostoma</name>
    <dbReference type="NCBI Taxonomy" id="1230097"/>
    <lineage>
        <taxon>Eukaryota</taxon>
        <taxon>Fungi</taxon>
        <taxon>Dikarya</taxon>
        <taxon>Ascomycota</taxon>
        <taxon>Pezizomycotina</taxon>
        <taxon>Sordariomycetes</taxon>
        <taxon>Sordariomycetidae</taxon>
        <taxon>Diaporthales</taxon>
        <taxon>Cytosporaceae</taxon>
        <taxon>Cytospora</taxon>
    </lineage>
</organism>
<feature type="domain" description="F-box" evidence="2">
    <location>
        <begin position="5"/>
        <end position="52"/>
    </location>
</feature>
<dbReference type="OrthoDB" id="3800738at2759"/>
<dbReference type="Pfam" id="PF00646">
    <property type="entry name" value="F-box"/>
    <property type="match status" value="1"/>
</dbReference>
<comment type="caution">
    <text evidence="3">The sequence shown here is derived from an EMBL/GenBank/DDBJ whole genome shotgun (WGS) entry which is preliminary data.</text>
</comment>
<dbReference type="AlphaFoldDB" id="A0A423XHZ0"/>
<protein>
    <recommendedName>
        <fullName evidence="2">F-box domain-containing protein</fullName>
    </recommendedName>
</protein>
<proteinExistence type="predicted"/>
<dbReference type="InterPro" id="IPR036047">
    <property type="entry name" value="F-box-like_dom_sf"/>
</dbReference>
<dbReference type="InterPro" id="IPR001810">
    <property type="entry name" value="F-box_dom"/>
</dbReference>
<dbReference type="STRING" id="1230097.A0A423XHZ0"/>
<dbReference type="Proteomes" id="UP000285146">
    <property type="component" value="Unassembled WGS sequence"/>
</dbReference>
<dbReference type="EMBL" id="LKEB01000008">
    <property type="protein sequence ID" value="ROW15689.1"/>
    <property type="molecule type" value="Genomic_DNA"/>
</dbReference>
<dbReference type="Gene3D" id="1.20.1280.50">
    <property type="match status" value="1"/>
</dbReference>
<keyword evidence="4" id="KW-1185">Reference proteome</keyword>
<evidence type="ECO:0000313" key="3">
    <source>
        <dbReference type="EMBL" id="ROW15689.1"/>
    </source>
</evidence>
<evidence type="ECO:0000313" key="4">
    <source>
        <dbReference type="Proteomes" id="UP000285146"/>
    </source>
</evidence>
<dbReference type="InParanoid" id="A0A423XHZ0"/>
<dbReference type="PROSITE" id="PS50181">
    <property type="entry name" value="FBOX"/>
    <property type="match status" value="1"/>
</dbReference>
<evidence type="ECO:0000259" key="2">
    <source>
        <dbReference type="PROSITE" id="PS50181"/>
    </source>
</evidence>
<feature type="compositionally biased region" description="Acidic residues" evidence="1">
    <location>
        <begin position="358"/>
        <end position="370"/>
    </location>
</feature>
<accession>A0A423XHZ0</accession>
<gene>
    <name evidence="3" type="ORF">VPNG_02156</name>
</gene>
<dbReference type="SMART" id="SM00256">
    <property type="entry name" value="FBOX"/>
    <property type="match status" value="1"/>
</dbReference>
<dbReference type="CDD" id="cd09917">
    <property type="entry name" value="F-box_SF"/>
    <property type="match status" value="1"/>
</dbReference>
<evidence type="ECO:0000256" key="1">
    <source>
        <dbReference type="SAM" id="MobiDB-lite"/>
    </source>
</evidence>
<reference evidence="3 4" key="1">
    <citation type="submission" date="2015-09" db="EMBL/GenBank/DDBJ databases">
        <title>Host preference determinants of Valsa canker pathogens revealed by comparative genomics.</title>
        <authorList>
            <person name="Yin Z."/>
            <person name="Huang L."/>
        </authorList>
    </citation>
    <scope>NUCLEOTIDE SEQUENCE [LARGE SCALE GENOMIC DNA]</scope>
    <source>
        <strain evidence="3 4">SXYLt</strain>
    </source>
</reference>
<sequence>MALNIVHRLSLTIEVFEEVLLHLTNHDLLHAQRVSRYWSDIIQKSPSLQQKLFFLPLSTSEASRADAEFNPLVKPIFPFLFDPQPFPGPRHVGKEDVEKATAHWADDPKRRAAILRPEASWRRMLPVQPAAPIDAVWNTEHCCGVDITLEYCELDTSHYNQTHGRTGPAIMACPELDLKTCATMGLLYDIVFHRLDDFAGPTIYVQWHMFPESILPKIPYWCEEEHFKDEACTVWDFDAAFSDSESHMELELKPTRPEDMRMRNEITVHSLFYIKDHYDRFPNPTGLKILDVPKGLIRDGEDAQCYSQGQDQYEYEVWGRLRRAMVMTDVEVNEAERDERLRRRSERDSNSGTASSEELPDSDFDSESSDGEYSRFRF</sequence>
<feature type="region of interest" description="Disordered" evidence="1">
    <location>
        <begin position="335"/>
        <end position="378"/>
    </location>
</feature>